<reference evidence="6" key="1">
    <citation type="submission" date="2015-09" db="EMBL/GenBank/DDBJ databases">
        <authorList>
            <consortium name="Pathogen Informatics"/>
        </authorList>
    </citation>
    <scope>NUCLEOTIDE SEQUENCE [LARGE SCALE GENOMIC DNA]</scope>
    <source>
        <strain evidence="6">Lake Konstanz</strain>
    </source>
</reference>
<feature type="signal peptide" evidence="4">
    <location>
        <begin position="1"/>
        <end position="30"/>
    </location>
</feature>
<keyword evidence="6" id="KW-1185">Reference proteome</keyword>
<dbReference type="EMBL" id="CYKH01001904">
    <property type="protein sequence ID" value="CUG91317.1"/>
    <property type="molecule type" value="Genomic_DNA"/>
</dbReference>
<feature type="chain" id="PRO_5006622625" evidence="4">
    <location>
        <begin position="31"/>
        <end position="511"/>
    </location>
</feature>
<keyword evidence="3" id="KW-0812">Transmembrane</keyword>
<dbReference type="AlphaFoldDB" id="A0A0S4JMD5"/>
<keyword evidence="1" id="KW-0378">Hydrolase</keyword>
<dbReference type="Proteomes" id="UP000051952">
    <property type="component" value="Unassembled WGS sequence"/>
</dbReference>
<feature type="transmembrane region" description="Helical" evidence="3">
    <location>
        <begin position="455"/>
        <end position="475"/>
    </location>
</feature>
<keyword evidence="4" id="KW-0732">Signal</keyword>
<keyword evidence="3" id="KW-1133">Transmembrane helix</keyword>
<protein>
    <submittedName>
        <fullName evidence="5">Membrane-associated protein, putative</fullName>
    </submittedName>
</protein>
<dbReference type="GO" id="GO:0016787">
    <property type="term" value="F:hydrolase activity"/>
    <property type="evidence" value="ECO:0007669"/>
    <property type="project" value="UniProtKB-KW"/>
</dbReference>
<evidence type="ECO:0000256" key="4">
    <source>
        <dbReference type="SAM" id="SignalP"/>
    </source>
</evidence>
<dbReference type="PANTHER" id="PTHR10340:SF57">
    <property type="entry name" value="METALLOPHOS DOMAIN-CONTAINING PROTEIN"/>
    <property type="match status" value="1"/>
</dbReference>
<evidence type="ECO:0000313" key="5">
    <source>
        <dbReference type="EMBL" id="CUG91317.1"/>
    </source>
</evidence>
<evidence type="ECO:0000256" key="3">
    <source>
        <dbReference type="SAM" id="Phobius"/>
    </source>
</evidence>
<dbReference type="InterPro" id="IPR029052">
    <property type="entry name" value="Metallo-depent_PP-like"/>
</dbReference>
<proteinExistence type="predicted"/>
<keyword evidence="3" id="KW-0472">Membrane</keyword>
<name>A0A0S4JMD5_BODSA</name>
<evidence type="ECO:0000313" key="6">
    <source>
        <dbReference type="Proteomes" id="UP000051952"/>
    </source>
</evidence>
<evidence type="ECO:0000256" key="1">
    <source>
        <dbReference type="ARBA" id="ARBA00022801"/>
    </source>
</evidence>
<dbReference type="OrthoDB" id="348678at2759"/>
<dbReference type="SUPFAM" id="SSF56300">
    <property type="entry name" value="Metallo-dependent phosphatases"/>
    <property type="match status" value="1"/>
</dbReference>
<keyword evidence="2" id="KW-0325">Glycoprotein</keyword>
<evidence type="ECO:0000256" key="2">
    <source>
        <dbReference type="ARBA" id="ARBA00023180"/>
    </source>
</evidence>
<accession>A0A0S4JMD5</accession>
<dbReference type="PANTHER" id="PTHR10340">
    <property type="entry name" value="SPHINGOMYELIN PHOSPHODIESTERASE"/>
    <property type="match status" value="1"/>
</dbReference>
<sequence>MVHSMTLSVSFTYIIVVAAISVTIPTPVVGQSYTAVLMSDLHYDPYYGTGKAYICSDQSVQRLYPYGIAGCDTSPSLLASAIADAVTLAPTVAFVGGDWLRHQMDELPSSDIDSTLGVVAAEVNKLVDSTTPIVNWALGNDDLVPEYSFNISALLQLRDFGNVMVSNNLITTAEKATFEDCGHFFRDMTIMKIRIISLNTILWSTKIVPSLDPTVADPCGQLAFLQSSLADAVTAGRKVIILGHIPPGLDVHGVMTDGFSQKQMFWASRFQTSFVSIVQQFASSVTFMMFGHTHMLSFIADTSTFPTIPIFIVPSISPVYSNNPSYLIATIDSVTGNVQRLRHRVFSLKDSSWANYAELATSFGGIDLWNVTELAHVASTFQHDGAIASTGFGKADFLTEYSSNGNLQSLFLSGGKCDGVCASVLFCSMKHVNFADIQECSTLLDEKTSRETSPATILFTVLSVLVFFVGLGMMVHRRSELSTTPPVGRESAILSATYIMRTTSPVRKRHQ</sequence>
<organism evidence="5 6">
    <name type="scientific">Bodo saltans</name>
    <name type="common">Flagellated protozoan</name>
    <dbReference type="NCBI Taxonomy" id="75058"/>
    <lineage>
        <taxon>Eukaryota</taxon>
        <taxon>Discoba</taxon>
        <taxon>Euglenozoa</taxon>
        <taxon>Kinetoplastea</taxon>
        <taxon>Metakinetoplastina</taxon>
        <taxon>Eubodonida</taxon>
        <taxon>Bodonidae</taxon>
        <taxon>Bodo</taxon>
    </lineage>
</organism>
<dbReference type="VEuPathDB" id="TriTrypDB:BSAL_31285"/>
<gene>
    <name evidence="5" type="ORF">BSAL_31285</name>
</gene>